<evidence type="ECO:0000256" key="2">
    <source>
        <dbReference type="ARBA" id="ARBA00022670"/>
    </source>
</evidence>
<dbReference type="InterPro" id="IPR036852">
    <property type="entry name" value="Peptidase_S8/S53_dom_sf"/>
</dbReference>
<reference evidence="7 8" key="1">
    <citation type="journal article" date="2016" name="Front. Microbiol.">
        <title>Single-Cell (Meta-)Genomics of a Dimorphic Candidatus Thiomargarita nelsonii Reveals Genomic Plasticity.</title>
        <authorList>
            <person name="Flood B.E."/>
            <person name="Fliss P."/>
            <person name="Jones D.S."/>
            <person name="Dick G.J."/>
            <person name="Jain S."/>
            <person name="Kaster A.K."/>
            <person name="Winkel M."/>
            <person name="Mussmann M."/>
            <person name="Bailey J."/>
        </authorList>
    </citation>
    <scope>NUCLEOTIDE SEQUENCE [LARGE SCALE GENOMIC DNA]</scope>
    <source>
        <strain evidence="7">Hydrate Ridge</strain>
    </source>
</reference>
<evidence type="ECO:0000313" key="8">
    <source>
        <dbReference type="Proteomes" id="UP000030428"/>
    </source>
</evidence>
<keyword evidence="2" id="KW-0645">Protease</keyword>
<proteinExistence type="inferred from homology"/>
<dbReference type="Gene3D" id="3.40.50.200">
    <property type="entry name" value="Peptidase S8/S53 domain"/>
    <property type="match status" value="1"/>
</dbReference>
<protein>
    <recommendedName>
        <fullName evidence="6">Peptidase S8/S53 domain-containing protein</fullName>
    </recommendedName>
</protein>
<organism evidence="7 8">
    <name type="scientific">Candidatus Thiomargarita nelsonii</name>
    <dbReference type="NCBI Taxonomy" id="1003181"/>
    <lineage>
        <taxon>Bacteria</taxon>
        <taxon>Pseudomonadati</taxon>
        <taxon>Pseudomonadota</taxon>
        <taxon>Gammaproteobacteria</taxon>
        <taxon>Thiotrichales</taxon>
        <taxon>Thiotrichaceae</taxon>
        <taxon>Thiomargarita</taxon>
    </lineage>
</organism>
<name>A0A0A6RT47_9GAMM</name>
<dbReference type="InterPro" id="IPR015500">
    <property type="entry name" value="Peptidase_S8_subtilisin-rel"/>
</dbReference>
<dbReference type="PROSITE" id="PS00136">
    <property type="entry name" value="SUBTILASE_ASP"/>
    <property type="match status" value="1"/>
</dbReference>
<dbReference type="PANTHER" id="PTHR43806:SF11">
    <property type="entry name" value="CEREVISIN-RELATED"/>
    <property type="match status" value="1"/>
</dbReference>
<evidence type="ECO:0000256" key="5">
    <source>
        <dbReference type="PROSITE-ProRule" id="PRU01240"/>
    </source>
</evidence>
<dbReference type="PANTHER" id="PTHR43806">
    <property type="entry name" value="PEPTIDASE S8"/>
    <property type="match status" value="1"/>
</dbReference>
<dbReference type="InterPro" id="IPR050131">
    <property type="entry name" value="Peptidase_S8_subtilisin-like"/>
</dbReference>
<dbReference type="PRINTS" id="PR00723">
    <property type="entry name" value="SUBTILISIN"/>
</dbReference>
<dbReference type="SUPFAM" id="SSF52743">
    <property type="entry name" value="Subtilisin-like"/>
    <property type="match status" value="1"/>
</dbReference>
<dbReference type="Proteomes" id="UP000030428">
    <property type="component" value="Unassembled WGS sequence"/>
</dbReference>
<comment type="similarity">
    <text evidence="1 5">Belongs to the peptidase S8 family.</text>
</comment>
<dbReference type="InterPro" id="IPR023827">
    <property type="entry name" value="Peptidase_S8_Asp-AS"/>
</dbReference>
<gene>
    <name evidence="7" type="ORF">PN36_24550</name>
</gene>
<feature type="domain" description="Peptidase S8/S53" evidence="6">
    <location>
        <begin position="45"/>
        <end position="133"/>
    </location>
</feature>
<evidence type="ECO:0000259" key="6">
    <source>
        <dbReference type="Pfam" id="PF00082"/>
    </source>
</evidence>
<dbReference type="GO" id="GO:0006508">
    <property type="term" value="P:proteolysis"/>
    <property type="evidence" value="ECO:0007669"/>
    <property type="project" value="UniProtKB-KW"/>
</dbReference>
<dbReference type="AlphaFoldDB" id="A0A0A6RT47"/>
<comment type="caution">
    <text evidence="7">The sequence shown here is derived from an EMBL/GenBank/DDBJ whole genome shotgun (WGS) entry which is preliminary data.</text>
</comment>
<accession>A0A0A6RT47</accession>
<keyword evidence="4" id="KW-0720">Serine protease</keyword>
<dbReference type="PROSITE" id="PS00137">
    <property type="entry name" value="SUBTILASE_HIS"/>
    <property type="match status" value="1"/>
</dbReference>
<dbReference type="GO" id="GO:0004252">
    <property type="term" value="F:serine-type endopeptidase activity"/>
    <property type="evidence" value="ECO:0007669"/>
    <property type="project" value="InterPro"/>
</dbReference>
<dbReference type="PROSITE" id="PS51892">
    <property type="entry name" value="SUBTILASE"/>
    <property type="match status" value="1"/>
</dbReference>
<comment type="caution">
    <text evidence="5">Lacks conserved residue(s) required for the propagation of feature annotation.</text>
</comment>
<dbReference type="InterPro" id="IPR000209">
    <property type="entry name" value="Peptidase_S8/S53_dom"/>
</dbReference>
<dbReference type="InterPro" id="IPR022398">
    <property type="entry name" value="Peptidase_S8_His-AS"/>
</dbReference>
<evidence type="ECO:0000256" key="1">
    <source>
        <dbReference type="ARBA" id="ARBA00011073"/>
    </source>
</evidence>
<sequence>MVALHDMALKRRVRPTHIFVQELKEGNTWGLQQLEIPQLWKTTQGADINVAVLDTGVYGEHPALAKRVKEFVIINPLGRRIKASPSFDSGCHGTQVCGTIAAGKTANGLNIGIAPEANLLVAGVMLGNANLRSIIEGITRDVL</sequence>
<dbReference type="EMBL" id="JSZA02000129">
    <property type="protein sequence ID" value="KHD07051.1"/>
    <property type="molecule type" value="Genomic_DNA"/>
</dbReference>
<keyword evidence="3" id="KW-0378">Hydrolase</keyword>
<dbReference type="Pfam" id="PF00082">
    <property type="entry name" value="Peptidase_S8"/>
    <property type="match status" value="1"/>
</dbReference>
<evidence type="ECO:0000256" key="4">
    <source>
        <dbReference type="ARBA" id="ARBA00022825"/>
    </source>
</evidence>
<evidence type="ECO:0000256" key="3">
    <source>
        <dbReference type="ARBA" id="ARBA00022801"/>
    </source>
</evidence>
<keyword evidence="8" id="KW-1185">Reference proteome</keyword>
<evidence type="ECO:0000313" key="7">
    <source>
        <dbReference type="EMBL" id="KHD07051.1"/>
    </source>
</evidence>